<accession>A0AAV2GEQ7</accession>
<evidence type="ECO:0000313" key="2">
    <source>
        <dbReference type="Proteomes" id="UP001497516"/>
    </source>
</evidence>
<sequence length="74" mass="8444">MSEFIVNKILGKLGSFLFDQLLLLWYLKPVILKLETTPSAPSRHCFSAQRRSSPTTTKLYTILMICLTISQLRA</sequence>
<organism evidence="1 2">
    <name type="scientific">Linum trigynum</name>
    <dbReference type="NCBI Taxonomy" id="586398"/>
    <lineage>
        <taxon>Eukaryota</taxon>
        <taxon>Viridiplantae</taxon>
        <taxon>Streptophyta</taxon>
        <taxon>Embryophyta</taxon>
        <taxon>Tracheophyta</taxon>
        <taxon>Spermatophyta</taxon>
        <taxon>Magnoliopsida</taxon>
        <taxon>eudicotyledons</taxon>
        <taxon>Gunneridae</taxon>
        <taxon>Pentapetalae</taxon>
        <taxon>rosids</taxon>
        <taxon>fabids</taxon>
        <taxon>Malpighiales</taxon>
        <taxon>Linaceae</taxon>
        <taxon>Linum</taxon>
    </lineage>
</organism>
<protein>
    <submittedName>
        <fullName evidence="1">Uncharacterized protein</fullName>
    </submittedName>
</protein>
<dbReference type="EMBL" id="OZ034821">
    <property type="protein sequence ID" value="CAL1409174.1"/>
    <property type="molecule type" value="Genomic_DNA"/>
</dbReference>
<reference evidence="1 2" key="1">
    <citation type="submission" date="2024-04" db="EMBL/GenBank/DDBJ databases">
        <authorList>
            <person name="Fracassetti M."/>
        </authorList>
    </citation>
    <scope>NUCLEOTIDE SEQUENCE [LARGE SCALE GENOMIC DNA]</scope>
</reference>
<dbReference type="Proteomes" id="UP001497516">
    <property type="component" value="Chromosome 8"/>
</dbReference>
<keyword evidence="2" id="KW-1185">Reference proteome</keyword>
<name>A0AAV2GEQ7_9ROSI</name>
<gene>
    <name evidence="1" type="ORF">LTRI10_LOCUS48696</name>
</gene>
<proteinExistence type="predicted"/>
<dbReference type="AlphaFoldDB" id="A0AAV2GEQ7"/>
<evidence type="ECO:0000313" key="1">
    <source>
        <dbReference type="EMBL" id="CAL1409174.1"/>
    </source>
</evidence>